<sequence>MESSRFLITDSIAKVAEYVNKGDKESAFNFASLVVWRVEQYESWMTDNESAFIDKCLKFKPRRRPNV</sequence>
<reference evidence="1" key="1">
    <citation type="submission" date="2020-04" db="EMBL/GenBank/DDBJ databases">
        <authorList>
            <person name="Chiriac C."/>
            <person name="Salcher M."/>
            <person name="Ghai R."/>
            <person name="Kavagutti S V."/>
        </authorList>
    </citation>
    <scope>NUCLEOTIDE SEQUENCE</scope>
</reference>
<organism evidence="1">
    <name type="scientific">uncultured Caudovirales phage</name>
    <dbReference type="NCBI Taxonomy" id="2100421"/>
    <lineage>
        <taxon>Viruses</taxon>
        <taxon>Duplodnaviria</taxon>
        <taxon>Heunggongvirae</taxon>
        <taxon>Uroviricota</taxon>
        <taxon>Caudoviricetes</taxon>
        <taxon>Peduoviridae</taxon>
        <taxon>Maltschvirus</taxon>
        <taxon>Maltschvirus maltsch</taxon>
    </lineage>
</organism>
<accession>A0A6J5M794</accession>
<evidence type="ECO:0000313" key="1">
    <source>
        <dbReference type="EMBL" id="CAB4140980.1"/>
    </source>
</evidence>
<protein>
    <submittedName>
        <fullName evidence="1">Uncharacterized protein</fullName>
    </submittedName>
</protein>
<dbReference type="EMBL" id="LR796384">
    <property type="protein sequence ID" value="CAB4140980.1"/>
    <property type="molecule type" value="Genomic_DNA"/>
</dbReference>
<gene>
    <name evidence="1" type="ORF">UFOVP401_50</name>
</gene>
<name>A0A6J5M794_9CAUD</name>
<proteinExistence type="predicted"/>